<dbReference type="SUPFAM" id="SSF103473">
    <property type="entry name" value="MFS general substrate transporter"/>
    <property type="match status" value="1"/>
</dbReference>
<dbReference type="EMBL" id="LKEA01000012">
    <property type="protein sequence ID" value="ROW05750.1"/>
    <property type="molecule type" value="Genomic_DNA"/>
</dbReference>
<dbReference type="GO" id="GO:0005886">
    <property type="term" value="C:plasma membrane"/>
    <property type="evidence" value="ECO:0007669"/>
    <property type="project" value="TreeGrafter"/>
</dbReference>
<dbReference type="InterPro" id="IPR020846">
    <property type="entry name" value="MFS_dom"/>
</dbReference>
<keyword evidence="10" id="KW-1185">Reference proteome</keyword>
<accession>A0A423WQS0</accession>
<comment type="caution">
    <text evidence="9">The sequence shown here is derived from an EMBL/GenBank/DDBJ whole genome shotgun (WGS) entry which is preliminary data.</text>
</comment>
<protein>
    <recommendedName>
        <fullName evidence="8">Major facilitator superfamily (MFS) profile domain-containing protein</fullName>
    </recommendedName>
</protein>
<dbReference type="OrthoDB" id="10021397at2759"/>
<comment type="subcellular location">
    <subcellularLocation>
        <location evidence="1">Membrane</location>
        <topology evidence="1">Multi-pass membrane protein</topology>
    </subcellularLocation>
</comment>
<evidence type="ECO:0000256" key="7">
    <source>
        <dbReference type="SAM" id="SignalP"/>
    </source>
</evidence>
<dbReference type="STRING" id="356882.A0A423WQS0"/>
<evidence type="ECO:0000256" key="6">
    <source>
        <dbReference type="SAM" id="Phobius"/>
    </source>
</evidence>
<dbReference type="PRINTS" id="PR01036">
    <property type="entry name" value="TCRTETB"/>
</dbReference>
<dbReference type="GO" id="GO:0022857">
    <property type="term" value="F:transmembrane transporter activity"/>
    <property type="evidence" value="ECO:0007669"/>
    <property type="project" value="InterPro"/>
</dbReference>
<keyword evidence="4 6" id="KW-1133">Transmembrane helix</keyword>
<feature type="transmembrane region" description="Helical" evidence="6">
    <location>
        <begin position="66"/>
        <end position="91"/>
    </location>
</feature>
<dbReference type="InterPro" id="IPR011701">
    <property type="entry name" value="MFS"/>
</dbReference>
<evidence type="ECO:0000256" key="3">
    <source>
        <dbReference type="ARBA" id="ARBA00022692"/>
    </source>
</evidence>
<organism evidence="9 10">
    <name type="scientific">Cytospora schulzeri</name>
    <dbReference type="NCBI Taxonomy" id="448051"/>
    <lineage>
        <taxon>Eukaryota</taxon>
        <taxon>Fungi</taxon>
        <taxon>Dikarya</taxon>
        <taxon>Ascomycota</taxon>
        <taxon>Pezizomycotina</taxon>
        <taxon>Sordariomycetes</taxon>
        <taxon>Sordariomycetidae</taxon>
        <taxon>Diaporthales</taxon>
        <taxon>Cytosporaceae</taxon>
        <taxon>Cytospora</taxon>
    </lineage>
</organism>
<evidence type="ECO:0000313" key="9">
    <source>
        <dbReference type="EMBL" id="ROW05750.1"/>
    </source>
</evidence>
<feature type="transmembrane region" description="Helical" evidence="6">
    <location>
        <begin position="36"/>
        <end position="54"/>
    </location>
</feature>
<proteinExistence type="inferred from homology"/>
<evidence type="ECO:0000256" key="1">
    <source>
        <dbReference type="ARBA" id="ARBA00004141"/>
    </source>
</evidence>
<name>A0A423WQS0_9PEZI</name>
<dbReference type="PANTHER" id="PTHR23501">
    <property type="entry name" value="MAJOR FACILITATOR SUPERFAMILY"/>
    <property type="match status" value="1"/>
</dbReference>
<dbReference type="Gene3D" id="1.20.1720.10">
    <property type="entry name" value="Multidrug resistance protein D"/>
    <property type="match status" value="1"/>
</dbReference>
<keyword evidence="5 6" id="KW-0472">Membrane</keyword>
<comment type="similarity">
    <text evidence="2">Belongs to the major facilitator superfamily. TCR/Tet family.</text>
</comment>
<dbReference type="AlphaFoldDB" id="A0A423WQS0"/>
<reference evidence="9 10" key="1">
    <citation type="submission" date="2015-09" db="EMBL/GenBank/DDBJ databases">
        <title>Host preference determinants of Valsa canker pathogens revealed by comparative genomics.</title>
        <authorList>
            <person name="Yin Z."/>
            <person name="Huang L."/>
        </authorList>
    </citation>
    <scope>NUCLEOTIDE SEQUENCE [LARGE SCALE GENOMIC DNA]</scope>
    <source>
        <strain evidence="9 10">03-1</strain>
    </source>
</reference>
<keyword evidence="7" id="KW-0732">Signal</keyword>
<feature type="transmembrane region" description="Helical" evidence="6">
    <location>
        <begin position="122"/>
        <end position="146"/>
    </location>
</feature>
<keyword evidence="3 6" id="KW-0812">Transmembrane</keyword>
<dbReference type="Proteomes" id="UP000283895">
    <property type="component" value="Unassembled WGS sequence"/>
</dbReference>
<evidence type="ECO:0000256" key="4">
    <source>
        <dbReference type="ARBA" id="ARBA00022989"/>
    </source>
</evidence>
<evidence type="ECO:0000256" key="5">
    <source>
        <dbReference type="ARBA" id="ARBA00023136"/>
    </source>
</evidence>
<evidence type="ECO:0000313" key="10">
    <source>
        <dbReference type="Proteomes" id="UP000283895"/>
    </source>
</evidence>
<dbReference type="PANTHER" id="PTHR23501:SF102">
    <property type="entry name" value="DRUG TRANSPORTER, PUTATIVE (AFU_ORTHOLOGUE AFUA_3G08530)-RELATED"/>
    <property type="match status" value="1"/>
</dbReference>
<feature type="chain" id="PRO_5019509290" description="Major facilitator superfamily (MFS) profile domain-containing protein" evidence="7">
    <location>
        <begin position="21"/>
        <end position="171"/>
    </location>
</feature>
<gene>
    <name evidence="9" type="ORF">VMCG_05189</name>
</gene>
<feature type="signal peptide" evidence="7">
    <location>
        <begin position="1"/>
        <end position="20"/>
    </location>
</feature>
<evidence type="ECO:0000259" key="8">
    <source>
        <dbReference type="PROSITE" id="PS50850"/>
    </source>
</evidence>
<feature type="domain" description="Major facilitator superfamily (MFS) profile" evidence="8">
    <location>
        <begin position="1"/>
        <end position="171"/>
    </location>
</feature>
<dbReference type="PROSITE" id="PS50850">
    <property type="entry name" value="MFS"/>
    <property type="match status" value="1"/>
</dbReference>
<dbReference type="InterPro" id="IPR036259">
    <property type="entry name" value="MFS_trans_sf"/>
</dbReference>
<sequence length="171" mass="18373">MTCLCACVFVAALDITIVSTALPTITNHFGAASGYTWIGSSYVLAHTSTTPIWGKISDIWGRKPALLLVNVIFFTGSAVCSFVDTLAAFIAGRAIQGVGAAGLQNLVNVCISDLFSLRERGLYFGVTSVVWAFAAGIGPVLGGAFAQRTSWRWCFYINRRFGFLAFDDEQP</sequence>
<evidence type="ECO:0000256" key="2">
    <source>
        <dbReference type="ARBA" id="ARBA00007520"/>
    </source>
</evidence>
<dbReference type="Pfam" id="PF07690">
    <property type="entry name" value="MFS_1"/>
    <property type="match status" value="1"/>
</dbReference>